<reference evidence="15 16" key="1">
    <citation type="submission" date="2025-04" db="UniProtKB">
        <authorList>
            <consortium name="RefSeq"/>
        </authorList>
    </citation>
    <scope>IDENTIFICATION</scope>
</reference>
<evidence type="ECO:0000313" key="14">
    <source>
        <dbReference type="Proteomes" id="UP000515156"/>
    </source>
</evidence>
<dbReference type="InterPro" id="IPR050516">
    <property type="entry name" value="Olfactory_GPCR"/>
</dbReference>
<feature type="transmembrane region" description="Helical" evidence="12">
    <location>
        <begin position="146"/>
        <end position="165"/>
    </location>
</feature>
<dbReference type="GeneID" id="115457068"/>
<dbReference type="KEGG" id="muo:115457067"/>
<dbReference type="PRINTS" id="PR00237">
    <property type="entry name" value="GPCRRHODOPSN"/>
</dbReference>
<dbReference type="GO" id="GO:0004930">
    <property type="term" value="F:G protein-coupled receptor activity"/>
    <property type="evidence" value="ECO:0007669"/>
    <property type="project" value="UniProtKB-KW"/>
</dbReference>
<dbReference type="RefSeq" id="XP_030042351.1">
    <property type="nucleotide sequence ID" value="XM_030186491.1"/>
</dbReference>
<sequence>MNTETRKGENKTSATGFIILGFFNQTQHRVFIYTIVVPAYVISMLGNIGFLILMFSDHHLHKPMYFFLSNLSFLDIWNTTVTVSTLLQSLLKGKTFISFPSCMTQLYLFITALSTEFWLLTVMAYDRFAAICKPLHYPLLMNKKNCVLLAASSWIISIVDTIAAVDVISHYSFCGSNEINHFFCDPNALLKLSCSDTQNFEILALSEGVFLAIAPFLLTLLSYVFIIVAILNICSSEGKNKAFSTCSSHLTIVLIFYGTVTVVYMSPSSMFSPEEEKMFALLYTVFIPMLNPLIYSMRNKEVKNALRNLIFRK</sequence>
<keyword evidence="5 12" id="KW-0552">Olfaction</keyword>
<feature type="transmembrane region" description="Helical" evidence="12">
    <location>
        <begin position="65"/>
        <end position="86"/>
    </location>
</feature>
<keyword evidence="9 11" id="KW-0675">Receptor</keyword>
<keyword evidence="7 11" id="KW-0297">G-protein coupled receptor</keyword>
<dbReference type="SUPFAM" id="SSF81321">
    <property type="entry name" value="Family A G protein-coupled receptor-like"/>
    <property type="match status" value="1"/>
</dbReference>
<evidence type="ECO:0000256" key="10">
    <source>
        <dbReference type="ARBA" id="ARBA00023224"/>
    </source>
</evidence>
<feature type="domain" description="G-protein coupled receptors family 1 profile" evidence="13">
    <location>
        <begin position="46"/>
        <end position="295"/>
    </location>
</feature>
<gene>
    <name evidence="16" type="primary">LOC115457068</name>
    <name evidence="15" type="synonym">LOC115457067</name>
</gene>
<dbReference type="InterPro" id="IPR017452">
    <property type="entry name" value="GPCR_Rhodpsn_7TM"/>
</dbReference>
<evidence type="ECO:0000313" key="15">
    <source>
        <dbReference type="RefSeq" id="XP_030042351.1"/>
    </source>
</evidence>
<dbReference type="OrthoDB" id="10042731at2759"/>
<dbReference type="AlphaFoldDB" id="A0A6P7WGI0"/>
<dbReference type="PROSITE" id="PS50262">
    <property type="entry name" value="G_PROTEIN_RECEP_F1_2"/>
    <property type="match status" value="1"/>
</dbReference>
<dbReference type="GO" id="GO:0005886">
    <property type="term" value="C:plasma membrane"/>
    <property type="evidence" value="ECO:0007669"/>
    <property type="project" value="UniProtKB-SubCell"/>
</dbReference>
<comment type="similarity">
    <text evidence="11">Belongs to the G-protein coupled receptor 1 family.</text>
</comment>
<accession>A0A6P7WGI0</accession>
<keyword evidence="4 11" id="KW-0812">Transmembrane</keyword>
<dbReference type="PANTHER" id="PTHR26452">
    <property type="entry name" value="OLFACTORY RECEPTOR"/>
    <property type="match status" value="1"/>
</dbReference>
<dbReference type="RefSeq" id="XP_030042352.1">
    <property type="nucleotide sequence ID" value="XM_030186492.1"/>
</dbReference>
<evidence type="ECO:0000256" key="3">
    <source>
        <dbReference type="ARBA" id="ARBA00022606"/>
    </source>
</evidence>
<evidence type="ECO:0000256" key="6">
    <source>
        <dbReference type="ARBA" id="ARBA00022989"/>
    </source>
</evidence>
<evidence type="ECO:0000259" key="13">
    <source>
        <dbReference type="PROSITE" id="PS50262"/>
    </source>
</evidence>
<keyword evidence="3 12" id="KW-0716">Sensory transduction</keyword>
<evidence type="ECO:0000256" key="4">
    <source>
        <dbReference type="ARBA" id="ARBA00022692"/>
    </source>
</evidence>
<keyword evidence="8 12" id="KW-0472">Membrane</keyword>
<dbReference type="CDD" id="cd13954">
    <property type="entry name" value="7tmA_OR"/>
    <property type="match status" value="1"/>
</dbReference>
<evidence type="ECO:0000256" key="1">
    <source>
        <dbReference type="ARBA" id="ARBA00004651"/>
    </source>
</evidence>
<evidence type="ECO:0000256" key="11">
    <source>
        <dbReference type="RuleBase" id="RU000688"/>
    </source>
</evidence>
<evidence type="ECO:0000256" key="9">
    <source>
        <dbReference type="ARBA" id="ARBA00023170"/>
    </source>
</evidence>
<keyword evidence="2 12" id="KW-1003">Cell membrane</keyword>
<dbReference type="InterPro" id="IPR000725">
    <property type="entry name" value="Olfact_rcpt"/>
</dbReference>
<keyword evidence="10 11" id="KW-0807">Transducer</keyword>
<evidence type="ECO:0000256" key="8">
    <source>
        <dbReference type="ARBA" id="ARBA00023136"/>
    </source>
</evidence>
<protein>
    <recommendedName>
        <fullName evidence="12">Olfactory receptor</fullName>
    </recommendedName>
</protein>
<evidence type="ECO:0000256" key="2">
    <source>
        <dbReference type="ARBA" id="ARBA00022475"/>
    </source>
</evidence>
<feature type="transmembrane region" description="Helical" evidence="12">
    <location>
        <begin position="106"/>
        <end position="125"/>
    </location>
</feature>
<keyword evidence="14" id="KW-1185">Reference proteome</keyword>
<evidence type="ECO:0000256" key="7">
    <source>
        <dbReference type="ARBA" id="ARBA00023040"/>
    </source>
</evidence>
<comment type="subcellular location">
    <subcellularLocation>
        <location evidence="1 12">Cell membrane</location>
        <topology evidence="1 12">Multi-pass membrane protein</topology>
    </subcellularLocation>
</comment>
<evidence type="ECO:0000313" key="16">
    <source>
        <dbReference type="RefSeq" id="XP_030042352.1"/>
    </source>
</evidence>
<dbReference type="InterPro" id="IPR000276">
    <property type="entry name" value="GPCR_Rhodpsn"/>
</dbReference>
<feature type="transmembrane region" description="Helical" evidence="12">
    <location>
        <begin position="30"/>
        <end position="53"/>
    </location>
</feature>
<evidence type="ECO:0000256" key="12">
    <source>
        <dbReference type="RuleBase" id="RU363047"/>
    </source>
</evidence>
<keyword evidence="6 12" id="KW-1133">Transmembrane helix</keyword>
<evidence type="ECO:0000256" key="5">
    <source>
        <dbReference type="ARBA" id="ARBA00022725"/>
    </source>
</evidence>
<dbReference type="Gene3D" id="1.20.1070.10">
    <property type="entry name" value="Rhodopsin 7-helix transmembrane proteins"/>
    <property type="match status" value="1"/>
</dbReference>
<dbReference type="KEGG" id="muo:115457068"/>
<dbReference type="PROSITE" id="PS00237">
    <property type="entry name" value="G_PROTEIN_RECEP_F1_1"/>
    <property type="match status" value="1"/>
</dbReference>
<feature type="transmembrane region" description="Helical" evidence="12">
    <location>
        <begin position="246"/>
        <end position="266"/>
    </location>
</feature>
<feature type="transmembrane region" description="Helical" evidence="12">
    <location>
        <begin position="278"/>
        <end position="297"/>
    </location>
</feature>
<dbReference type="Proteomes" id="UP000515156">
    <property type="component" value="Chromosome 14"/>
</dbReference>
<dbReference type="GO" id="GO:0004984">
    <property type="term" value="F:olfactory receptor activity"/>
    <property type="evidence" value="ECO:0007669"/>
    <property type="project" value="InterPro"/>
</dbReference>
<proteinExistence type="inferred from homology"/>
<organism evidence="14 16">
    <name type="scientific">Microcaecilia unicolor</name>
    <dbReference type="NCBI Taxonomy" id="1415580"/>
    <lineage>
        <taxon>Eukaryota</taxon>
        <taxon>Metazoa</taxon>
        <taxon>Chordata</taxon>
        <taxon>Craniata</taxon>
        <taxon>Vertebrata</taxon>
        <taxon>Euteleostomi</taxon>
        <taxon>Amphibia</taxon>
        <taxon>Gymnophiona</taxon>
        <taxon>Siphonopidae</taxon>
        <taxon>Microcaecilia</taxon>
    </lineage>
</organism>
<name>A0A6P7WGI0_9AMPH</name>
<feature type="transmembrane region" description="Helical" evidence="12">
    <location>
        <begin position="209"/>
        <end position="234"/>
    </location>
</feature>
<dbReference type="PRINTS" id="PR00245">
    <property type="entry name" value="OLFACTORYR"/>
</dbReference>
<dbReference type="Pfam" id="PF13853">
    <property type="entry name" value="7tm_4"/>
    <property type="match status" value="1"/>
</dbReference>
<dbReference type="FunFam" id="1.20.1070.10:FF:000001">
    <property type="entry name" value="Olfactory receptor"/>
    <property type="match status" value="1"/>
</dbReference>